<keyword evidence="1" id="KW-1133">Transmembrane helix</keyword>
<evidence type="ECO:0000313" key="2">
    <source>
        <dbReference type="EMBL" id="HGI88105.1"/>
    </source>
</evidence>
<comment type="caution">
    <text evidence="2">The sequence shown here is derived from an EMBL/GenBank/DDBJ whole genome shotgun (WGS) entry which is preliminary data.</text>
</comment>
<gene>
    <name evidence="2" type="ORF">ENV14_06950</name>
</gene>
<reference evidence="2" key="1">
    <citation type="journal article" date="2020" name="mSystems">
        <title>Genome- and Community-Level Interaction Insights into Carbon Utilization and Element Cycling Functions of Hydrothermarchaeota in Hydrothermal Sediment.</title>
        <authorList>
            <person name="Zhou Z."/>
            <person name="Liu Y."/>
            <person name="Xu W."/>
            <person name="Pan J."/>
            <person name="Luo Z.H."/>
            <person name="Li M."/>
        </authorList>
    </citation>
    <scope>NUCLEOTIDE SEQUENCE [LARGE SCALE GENOMIC DNA]</scope>
    <source>
        <strain evidence="2">SpSt-732</strain>
    </source>
</reference>
<dbReference type="AlphaFoldDB" id="A0A7C4FF62"/>
<dbReference type="EMBL" id="DTFF01000062">
    <property type="protein sequence ID" value="HGI88105.1"/>
    <property type="molecule type" value="Genomic_DNA"/>
</dbReference>
<protein>
    <submittedName>
        <fullName evidence="2">Uncharacterized protein</fullName>
    </submittedName>
</protein>
<feature type="transmembrane region" description="Helical" evidence="1">
    <location>
        <begin position="12"/>
        <end position="32"/>
    </location>
</feature>
<sequence length="209" mass="23285">MHSHAHALRRCYKVLNFSTALAILFTVSVAVFVLPVEALPLLTLALTLLLLYVSRPRELVELVKCFALLVTPLATASLLFQVVIGLLDLCQLLTTLGRVYALFAASAIAVKSFSAKELLSLARRLGLKAFLTLLLAVKLLKYSTQVLADVRTVYRANLGRVCEEKSFLCRARLTAVWVRAFAQLFTVKALEVGEAMYTRYRAVLRAERR</sequence>
<evidence type="ECO:0000256" key="1">
    <source>
        <dbReference type="SAM" id="Phobius"/>
    </source>
</evidence>
<proteinExistence type="predicted"/>
<keyword evidence="1" id="KW-0472">Membrane</keyword>
<feature type="transmembrane region" description="Helical" evidence="1">
    <location>
        <begin position="66"/>
        <end position="87"/>
    </location>
</feature>
<name>A0A7C4FF62_9CREN</name>
<keyword evidence="1" id="KW-0812">Transmembrane</keyword>
<feature type="transmembrane region" description="Helical" evidence="1">
    <location>
        <begin position="38"/>
        <end position="54"/>
    </location>
</feature>
<accession>A0A7C4FF62</accession>
<organism evidence="2">
    <name type="scientific">Ignisphaera aggregans</name>
    <dbReference type="NCBI Taxonomy" id="334771"/>
    <lineage>
        <taxon>Archaea</taxon>
        <taxon>Thermoproteota</taxon>
        <taxon>Thermoprotei</taxon>
        <taxon>Desulfurococcales</taxon>
        <taxon>Desulfurococcaceae</taxon>
        <taxon>Ignisphaera</taxon>
    </lineage>
</organism>
<feature type="transmembrane region" description="Helical" evidence="1">
    <location>
        <begin position="93"/>
        <end position="113"/>
    </location>
</feature>